<evidence type="ECO:0000313" key="2">
    <source>
        <dbReference type="EMBL" id="CAJ0878746.1"/>
    </source>
</evidence>
<evidence type="ECO:0000313" key="4">
    <source>
        <dbReference type="Proteomes" id="UP001190452"/>
    </source>
</evidence>
<protein>
    <submittedName>
        <fullName evidence="1">Uncharacterized protein</fullName>
    </submittedName>
</protein>
<evidence type="ECO:0000313" key="3">
    <source>
        <dbReference type="Proteomes" id="UP001190002"/>
    </source>
</evidence>
<name>A0AAD2AL96_9RALS</name>
<dbReference type="RefSeq" id="WP_316896883.1">
    <property type="nucleotide sequence ID" value="NZ_CAUDKV010000012.1"/>
</dbReference>
<dbReference type="EMBL" id="CATVXE010000006">
    <property type="protein sequence ID" value="CAJ0682353.1"/>
    <property type="molecule type" value="Genomic_DNA"/>
</dbReference>
<keyword evidence="4" id="KW-1185">Reference proteome</keyword>
<evidence type="ECO:0000313" key="1">
    <source>
        <dbReference type="EMBL" id="CAJ0682353.1"/>
    </source>
</evidence>
<accession>A0AAD2AL96</accession>
<sequence length="120" mass="13546">MIRSLFGRTKPAGTDALPAEVATIIAGASVVPRGADHEGNPRIVIQAAAGGFVYSRETARAWFIARWPSLSDAQMRRALQMLAAHVRNRMERSREDSMQRLAANHKRWRDHARDNWFHEA</sequence>
<comment type="caution">
    <text evidence="1">The sequence shown here is derived from an EMBL/GenBank/DDBJ whole genome shotgun (WGS) entry which is preliminary data.</text>
</comment>
<dbReference type="Proteomes" id="UP001190452">
    <property type="component" value="Unassembled WGS sequence"/>
</dbReference>
<dbReference type="EMBL" id="CAUDKV010000012">
    <property type="protein sequence ID" value="CAJ0878746.1"/>
    <property type="molecule type" value="Genomic_DNA"/>
</dbReference>
<gene>
    <name evidence="2" type="ORF">R77569_03015</name>
    <name evidence="1" type="ORF">R77591_01798</name>
</gene>
<dbReference type="Proteomes" id="UP001190002">
    <property type="component" value="Unassembled WGS sequence"/>
</dbReference>
<reference evidence="1 4" key="1">
    <citation type="submission" date="2023-07" db="EMBL/GenBank/DDBJ databases">
        <authorList>
            <person name="Peeters C."/>
        </authorList>
    </citation>
    <scope>NUCLEOTIDE SEQUENCE</scope>
    <source>
        <strain evidence="2 4">R-77569</strain>
        <strain evidence="1">R-77591</strain>
    </source>
</reference>
<organism evidence="1 3">
    <name type="scientific">Ralstonia mannitolilytica</name>
    <dbReference type="NCBI Taxonomy" id="105219"/>
    <lineage>
        <taxon>Bacteria</taxon>
        <taxon>Pseudomonadati</taxon>
        <taxon>Pseudomonadota</taxon>
        <taxon>Betaproteobacteria</taxon>
        <taxon>Burkholderiales</taxon>
        <taxon>Burkholderiaceae</taxon>
        <taxon>Ralstonia</taxon>
    </lineage>
</organism>
<proteinExistence type="predicted"/>
<dbReference type="AlphaFoldDB" id="A0AAD2AL96"/>